<reference evidence="2 3" key="1">
    <citation type="journal article" date="2018" name="Arch. Microbiol.">
        <title>New insights into the metabolic potential of the phototrophic purple bacterium Rhodopila globiformis DSM 161(T) from its draft genome sequence and evidence for a vanadium-dependent nitrogenase.</title>
        <authorList>
            <person name="Imhoff J.F."/>
            <person name="Rahn T."/>
            <person name="Kunzel S."/>
            <person name="Neulinger S.C."/>
        </authorList>
    </citation>
    <scope>NUCLEOTIDE SEQUENCE [LARGE SCALE GENOMIC DNA]</scope>
    <source>
        <strain evidence="2 3">DSM 161</strain>
    </source>
</reference>
<evidence type="ECO:0000256" key="1">
    <source>
        <dbReference type="SAM" id="MobiDB-lite"/>
    </source>
</evidence>
<accession>A0A2S6NLW7</accession>
<sequence>MLARVKIQEQDLSPTLHLRYRSCANSLSRACRYAQNALDRRLACDSPGARKPTPQPAADPPADISEAEAAEMLRRTQAAIDACRNRLANAQPPTRPDGTLNFPPDRSQRRSASALMQALSAGGPPKAAVGSATAAAAFGP</sequence>
<evidence type="ECO:0000313" key="2">
    <source>
        <dbReference type="EMBL" id="PPQ36632.1"/>
    </source>
</evidence>
<dbReference type="Proteomes" id="UP000239724">
    <property type="component" value="Unassembled WGS sequence"/>
</dbReference>
<organism evidence="2 3">
    <name type="scientific">Rhodopila globiformis</name>
    <name type="common">Rhodopseudomonas globiformis</name>
    <dbReference type="NCBI Taxonomy" id="1071"/>
    <lineage>
        <taxon>Bacteria</taxon>
        <taxon>Pseudomonadati</taxon>
        <taxon>Pseudomonadota</taxon>
        <taxon>Alphaproteobacteria</taxon>
        <taxon>Acetobacterales</taxon>
        <taxon>Acetobacteraceae</taxon>
        <taxon>Rhodopila</taxon>
    </lineage>
</organism>
<keyword evidence="3" id="KW-1185">Reference proteome</keyword>
<gene>
    <name evidence="2" type="ORF">CCS01_04525</name>
</gene>
<comment type="caution">
    <text evidence="2">The sequence shown here is derived from an EMBL/GenBank/DDBJ whole genome shotgun (WGS) entry which is preliminary data.</text>
</comment>
<evidence type="ECO:0000313" key="3">
    <source>
        <dbReference type="Proteomes" id="UP000239724"/>
    </source>
</evidence>
<feature type="compositionally biased region" description="Low complexity" evidence="1">
    <location>
        <begin position="127"/>
        <end position="140"/>
    </location>
</feature>
<proteinExistence type="predicted"/>
<dbReference type="AlphaFoldDB" id="A0A2S6NLW7"/>
<dbReference type="EMBL" id="NHRY01000055">
    <property type="protein sequence ID" value="PPQ36632.1"/>
    <property type="molecule type" value="Genomic_DNA"/>
</dbReference>
<name>A0A2S6NLW7_RHOGL</name>
<dbReference type="RefSeq" id="WP_104517657.1">
    <property type="nucleotide sequence ID" value="NZ_NHRY01000055.1"/>
</dbReference>
<feature type="region of interest" description="Disordered" evidence="1">
    <location>
        <begin position="44"/>
        <end position="63"/>
    </location>
</feature>
<feature type="region of interest" description="Disordered" evidence="1">
    <location>
        <begin position="87"/>
        <end position="140"/>
    </location>
</feature>
<protein>
    <submittedName>
        <fullName evidence="2">Uncharacterized protein</fullName>
    </submittedName>
</protein>